<dbReference type="GO" id="GO:0000160">
    <property type="term" value="P:phosphorelay signal transduction system"/>
    <property type="evidence" value="ECO:0007669"/>
    <property type="project" value="InterPro"/>
</dbReference>
<dbReference type="EMBL" id="PRKW01000005">
    <property type="protein sequence ID" value="PPB48591.1"/>
    <property type="molecule type" value="Genomic_DNA"/>
</dbReference>
<name>A0A2S5IVN0_9MICC</name>
<accession>A0A2S5IVN0</accession>
<dbReference type="SUPFAM" id="SSF47226">
    <property type="entry name" value="Histidine-containing phosphotransfer domain, HPT domain"/>
    <property type="match status" value="1"/>
</dbReference>
<dbReference type="Proteomes" id="UP000239297">
    <property type="component" value="Unassembled WGS sequence"/>
</dbReference>
<organism evidence="1 2">
    <name type="scientific">Arthrobacter pityocampae</name>
    <dbReference type="NCBI Taxonomy" id="547334"/>
    <lineage>
        <taxon>Bacteria</taxon>
        <taxon>Bacillati</taxon>
        <taxon>Actinomycetota</taxon>
        <taxon>Actinomycetes</taxon>
        <taxon>Micrococcales</taxon>
        <taxon>Micrococcaceae</taxon>
        <taxon>Arthrobacter</taxon>
    </lineage>
</organism>
<gene>
    <name evidence="1" type="ORF">C4K88_12725</name>
</gene>
<dbReference type="Gene3D" id="1.20.120.160">
    <property type="entry name" value="HPT domain"/>
    <property type="match status" value="1"/>
</dbReference>
<evidence type="ECO:0000313" key="1">
    <source>
        <dbReference type="EMBL" id="PPB48591.1"/>
    </source>
</evidence>
<sequence>MSQLPALDRRTLEHLGEELSDPAGALEFAQIFVRLLPQRIDAVEAAFAAGSADAVVVALLSLHVSASMVGACRLAEESSGALAFIGAPSEHGPAIARLRSLALDCQSALGGIIL</sequence>
<evidence type="ECO:0008006" key="3">
    <source>
        <dbReference type="Google" id="ProtNLM"/>
    </source>
</evidence>
<dbReference type="RefSeq" id="WP_104121994.1">
    <property type="nucleotide sequence ID" value="NZ_PRKW01000005.1"/>
</dbReference>
<evidence type="ECO:0000313" key="2">
    <source>
        <dbReference type="Proteomes" id="UP000239297"/>
    </source>
</evidence>
<reference evidence="1 2" key="1">
    <citation type="journal article" date="2014" name="Int. J. Syst. Evol. Microbiol.">
        <title>Arthrobacter pityocampae sp. nov., isolated from Thaumetopoea pityocampa (Lep., Thaumetopoeidae).</title>
        <authorList>
            <person name="Ince I.A."/>
            <person name="Demirbag Z."/>
            <person name="Kati H."/>
        </authorList>
    </citation>
    <scope>NUCLEOTIDE SEQUENCE [LARGE SCALE GENOMIC DNA]</scope>
    <source>
        <strain evidence="1 2">Tp2</strain>
    </source>
</reference>
<proteinExistence type="predicted"/>
<dbReference type="AlphaFoldDB" id="A0A2S5IVN0"/>
<dbReference type="OrthoDB" id="4315104at2"/>
<keyword evidence="2" id="KW-1185">Reference proteome</keyword>
<protein>
    <recommendedName>
        <fullName evidence="3">Hpt domain-containing protein</fullName>
    </recommendedName>
</protein>
<comment type="caution">
    <text evidence="1">The sequence shown here is derived from an EMBL/GenBank/DDBJ whole genome shotgun (WGS) entry which is preliminary data.</text>
</comment>
<dbReference type="InterPro" id="IPR036641">
    <property type="entry name" value="HPT_dom_sf"/>
</dbReference>